<comment type="caution">
    <text evidence="1">The sequence shown here is derived from an EMBL/GenBank/DDBJ whole genome shotgun (WGS) entry which is preliminary data.</text>
</comment>
<dbReference type="InterPro" id="IPR044901">
    <property type="entry name" value="Trehalose_TreZ_E-set_sf"/>
</dbReference>
<dbReference type="EMBL" id="VSSQ01031143">
    <property type="protein sequence ID" value="MPM81924.1"/>
    <property type="molecule type" value="Genomic_DNA"/>
</dbReference>
<gene>
    <name evidence="1" type="primary">treZ</name>
    <name evidence="1" type="ORF">SDC9_128982</name>
</gene>
<dbReference type="AlphaFoldDB" id="A0A645CY82"/>
<protein>
    <submittedName>
        <fullName evidence="1">Malto-oligosyltrehalose trehalohydrolase</fullName>
        <ecNumber evidence="1">3.2.1.141</ecNumber>
    </submittedName>
</protein>
<evidence type="ECO:0000313" key="1">
    <source>
        <dbReference type="EMBL" id="MPM81924.1"/>
    </source>
</evidence>
<organism evidence="1">
    <name type="scientific">bioreactor metagenome</name>
    <dbReference type="NCBI Taxonomy" id="1076179"/>
    <lineage>
        <taxon>unclassified sequences</taxon>
        <taxon>metagenomes</taxon>
        <taxon>ecological metagenomes</taxon>
    </lineage>
</organism>
<name>A0A645CY82_9ZZZZ</name>
<dbReference type="GO" id="GO:0033942">
    <property type="term" value="F:4-alpha-D-(1-&gt;4)-alpha-D-glucanotrehalose trehalohydrolase activity"/>
    <property type="evidence" value="ECO:0007669"/>
    <property type="project" value="UniProtKB-EC"/>
</dbReference>
<reference evidence="1" key="1">
    <citation type="submission" date="2019-08" db="EMBL/GenBank/DDBJ databases">
        <authorList>
            <person name="Kucharzyk K."/>
            <person name="Murdoch R.W."/>
            <person name="Higgins S."/>
            <person name="Loffler F."/>
        </authorList>
    </citation>
    <scope>NUCLEOTIDE SEQUENCE</scope>
</reference>
<keyword evidence="1" id="KW-0326">Glycosidase</keyword>
<dbReference type="Gene3D" id="3.20.20.80">
    <property type="entry name" value="Glycosidases"/>
    <property type="match status" value="1"/>
</dbReference>
<dbReference type="EC" id="3.2.1.141" evidence="1"/>
<dbReference type="Gene3D" id="1.10.10.760">
    <property type="entry name" value="E-set domains of sugar-utilizing enzymes"/>
    <property type="match status" value="1"/>
</dbReference>
<proteinExistence type="predicted"/>
<dbReference type="SUPFAM" id="SSF51445">
    <property type="entry name" value="(Trans)glycosidases"/>
    <property type="match status" value="1"/>
</dbReference>
<keyword evidence="1" id="KW-0378">Hydrolase</keyword>
<sequence length="239" mass="26020">MLGHGFLHDGRWSTFRQRTHGRPLPPGTPGWRLVVCAGNHDQIGNRAAGDRLRTRVDDRTLALAAVLTFTAPYTPMLFMGEEWGASTPWAFFTSHPEPDLGRAVTEGRRAEFARMAWDSGVVPDPQDPRTFTDSILDWSEPLREPYAAHLALVHDLIALRRAWPDLGDPRLARTRVALAAGGDLLVLERGERIVVAVNLGEGTVVSAVAGLVLLATGEVEETAVGLRLGPRSAVVVDRA</sequence>
<dbReference type="InterPro" id="IPR017853">
    <property type="entry name" value="GH"/>
</dbReference>
<accession>A0A645CY82</accession>